<name>A0ABX1DCA7_9FLAO</name>
<evidence type="ECO:0000313" key="2">
    <source>
        <dbReference type="Proteomes" id="UP000760545"/>
    </source>
</evidence>
<accession>A0ABX1DCA7</accession>
<keyword evidence="2" id="KW-1185">Reference proteome</keyword>
<comment type="caution">
    <text evidence="1">The sequence shown here is derived from an EMBL/GenBank/DDBJ whole genome shotgun (WGS) entry which is preliminary data.</text>
</comment>
<reference evidence="1 2" key="1">
    <citation type="submission" date="2020-03" db="EMBL/GenBank/DDBJ databases">
        <title>Tamlana sp. nov, isolated from XXX.</title>
        <authorList>
            <person name="Cao W.R."/>
        </authorList>
    </citation>
    <scope>NUCLEOTIDE SEQUENCE [LARGE SCALE GENOMIC DNA]</scope>
    <source>
        <strain evidence="1 2">HST1-43</strain>
    </source>
</reference>
<dbReference type="Proteomes" id="UP000760545">
    <property type="component" value="Unassembled WGS sequence"/>
</dbReference>
<dbReference type="RefSeq" id="WP_167916489.1">
    <property type="nucleotide sequence ID" value="NZ_JAAVJS010000002.1"/>
</dbReference>
<evidence type="ECO:0000313" key="1">
    <source>
        <dbReference type="EMBL" id="NJX14233.1"/>
    </source>
</evidence>
<dbReference type="EMBL" id="JAAVJS010000002">
    <property type="protein sequence ID" value="NJX14233.1"/>
    <property type="molecule type" value="Genomic_DNA"/>
</dbReference>
<protein>
    <submittedName>
        <fullName evidence="1">Uncharacterized protein</fullName>
    </submittedName>
</protein>
<organism evidence="1 2">
    <name type="scientific">Tamlana crocina</name>
    <dbReference type="NCBI Taxonomy" id="393006"/>
    <lineage>
        <taxon>Bacteria</taxon>
        <taxon>Pseudomonadati</taxon>
        <taxon>Bacteroidota</taxon>
        <taxon>Flavobacteriia</taxon>
        <taxon>Flavobacteriales</taxon>
        <taxon>Flavobacteriaceae</taxon>
        <taxon>Tamlana</taxon>
    </lineage>
</organism>
<sequence>MSLFLLADEYFKLLDKVEKSKRRIILLCSLVLLSIVSIIDVITEVNDGKELVDKANKIIGQSDTLISQTNSIIVDLSKNIESVQQSNKSIVAIDSVLKGVRDTVSNQVEIIKSTAKKSAELIRLEEKKFMADQADIDVFTNEVRLINNSVDSTFFDIQFDFRNLGMRTATNIEFKGKVLLYNKILQDFQIQDFKGWYFSENLTSRTKGTIGKKLKWKKEEIITGNYYMIFIVKSFYQDLISKRKLSYTGHFLATDLKNEETKFNLTIDYEYAKGLNERLREKGLKEYSIDLNKD</sequence>
<proteinExistence type="predicted"/>
<gene>
    <name evidence="1" type="ORF">HC176_01860</name>
</gene>